<evidence type="ECO:0000313" key="1">
    <source>
        <dbReference type="EMBL" id="KKR29574.1"/>
    </source>
</evidence>
<dbReference type="GO" id="GO:0008483">
    <property type="term" value="F:transaminase activity"/>
    <property type="evidence" value="ECO:0007669"/>
    <property type="project" value="UniProtKB-KW"/>
</dbReference>
<accession>A0A0G0PMY7</accession>
<name>A0A0G0PMY7_9BACT</name>
<dbReference type="Pfam" id="PF01041">
    <property type="entry name" value="DegT_DnrJ_EryC1"/>
    <property type="match status" value="1"/>
</dbReference>
<proteinExistence type="predicted"/>
<dbReference type="Proteomes" id="UP000034793">
    <property type="component" value="Unassembled WGS sequence"/>
</dbReference>
<feature type="non-terminal residue" evidence="1">
    <location>
        <position position="1"/>
    </location>
</feature>
<reference evidence="1 2" key="1">
    <citation type="journal article" date="2015" name="Nature">
        <title>rRNA introns, odd ribosomes, and small enigmatic genomes across a large radiation of phyla.</title>
        <authorList>
            <person name="Brown C.T."/>
            <person name="Hug L.A."/>
            <person name="Thomas B.C."/>
            <person name="Sharon I."/>
            <person name="Castelle C.J."/>
            <person name="Singh A."/>
            <person name="Wilkins M.J."/>
            <person name="Williams K.H."/>
            <person name="Banfield J.F."/>
        </authorList>
    </citation>
    <scope>NUCLEOTIDE SEQUENCE [LARGE SCALE GENOMIC DNA]</scope>
</reference>
<gene>
    <name evidence="1" type="ORF">UT61_C0028G0009</name>
</gene>
<dbReference type="InterPro" id="IPR015421">
    <property type="entry name" value="PyrdxlP-dep_Trfase_major"/>
</dbReference>
<organism evidence="1 2">
    <name type="scientific">Candidatus Woesebacteria bacterium GW2011_GWA1_39_8</name>
    <dbReference type="NCBI Taxonomy" id="1618552"/>
    <lineage>
        <taxon>Bacteria</taxon>
        <taxon>Candidatus Woeseibacteriota</taxon>
    </lineage>
</organism>
<dbReference type="InterPro" id="IPR000653">
    <property type="entry name" value="DegT/StrS_aminotransferase"/>
</dbReference>
<sequence length="50" mass="5411">TVEGGAVITNDDVIAQKISYMRNFGHNGEESFFGLGINGKNTEMKNSDFG</sequence>
<keyword evidence="1" id="KW-0808">Transferase</keyword>
<keyword evidence="1" id="KW-0032">Aminotransferase</keyword>
<protein>
    <submittedName>
        <fullName evidence="1">Degt/dnrj/eryc1/strs aminotransferase</fullName>
    </submittedName>
</protein>
<dbReference type="AlphaFoldDB" id="A0A0G0PMY7"/>
<evidence type="ECO:0000313" key="2">
    <source>
        <dbReference type="Proteomes" id="UP000034793"/>
    </source>
</evidence>
<dbReference type="Gene3D" id="3.40.640.10">
    <property type="entry name" value="Type I PLP-dependent aspartate aminotransferase-like (Major domain)"/>
    <property type="match status" value="1"/>
</dbReference>
<dbReference type="EMBL" id="LBXL01000028">
    <property type="protein sequence ID" value="KKR29574.1"/>
    <property type="molecule type" value="Genomic_DNA"/>
</dbReference>
<comment type="caution">
    <text evidence="1">The sequence shown here is derived from an EMBL/GenBank/DDBJ whole genome shotgun (WGS) entry which is preliminary data.</text>
</comment>